<name>A0ABN2SZS2_9MICO</name>
<evidence type="ECO:0000313" key="1">
    <source>
        <dbReference type="EMBL" id="GAA1995531.1"/>
    </source>
</evidence>
<evidence type="ECO:0000313" key="2">
    <source>
        <dbReference type="Proteomes" id="UP001500326"/>
    </source>
</evidence>
<keyword evidence="2" id="KW-1185">Reference proteome</keyword>
<dbReference type="Proteomes" id="UP001500326">
    <property type="component" value="Unassembled WGS sequence"/>
</dbReference>
<sequence>MTPSDPDLARSQPEDVQPIALVARIAESLPQLDERELNELADAVESLTEAIGLRIDWLYAPADPESPTSPEE</sequence>
<organism evidence="1 2">
    <name type="scientific">Microbacterium pumilum</name>
    <dbReference type="NCBI Taxonomy" id="344165"/>
    <lineage>
        <taxon>Bacteria</taxon>
        <taxon>Bacillati</taxon>
        <taxon>Actinomycetota</taxon>
        <taxon>Actinomycetes</taxon>
        <taxon>Micrococcales</taxon>
        <taxon>Microbacteriaceae</taxon>
        <taxon>Microbacterium</taxon>
    </lineage>
</organism>
<gene>
    <name evidence="1" type="ORF">GCM10009777_34740</name>
</gene>
<proteinExistence type="predicted"/>
<reference evidence="1 2" key="1">
    <citation type="journal article" date="2019" name="Int. J. Syst. Evol. Microbiol.">
        <title>The Global Catalogue of Microorganisms (GCM) 10K type strain sequencing project: providing services to taxonomists for standard genome sequencing and annotation.</title>
        <authorList>
            <consortium name="The Broad Institute Genomics Platform"/>
            <consortium name="The Broad Institute Genome Sequencing Center for Infectious Disease"/>
            <person name="Wu L."/>
            <person name="Ma J."/>
        </authorList>
    </citation>
    <scope>NUCLEOTIDE SEQUENCE [LARGE SCALE GENOMIC DNA]</scope>
    <source>
        <strain evidence="1 2">JCM 14902</strain>
    </source>
</reference>
<dbReference type="RefSeq" id="WP_344065232.1">
    <property type="nucleotide sequence ID" value="NZ_BAAAOH010000001.1"/>
</dbReference>
<accession>A0ABN2SZS2</accession>
<comment type="caution">
    <text evidence="1">The sequence shown here is derived from an EMBL/GenBank/DDBJ whole genome shotgun (WGS) entry which is preliminary data.</text>
</comment>
<dbReference type="EMBL" id="BAAAOH010000001">
    <property type="protein sequence ID" value="GAA1995531.1"/>
    <property type="molecule type" value="Genomic_DNA"/>
</dbReference>
<protein>
    <submittedName>
        <fullName evidence="1">Uncharacterized protein</fullName>
    </submittedName>
</protein>